<organism evidence="2 3">
    <name type="scientific">Galerina marginata (strain CBS 339.88)</name>
    <dbReference type="NCBI Taxonomy" id="685588"/>
    <lineage>
        <taxon>Eukaryota</taxon>
        <taxon>Fungi</taxon>
        <taxon>Dikarya</taxon>
        <taxon>Basidiomycota</taxon>
        <taxon>Agaricomycotina</taxon>
        <taxon>Agaricomycetes</taxon>
        <taxon>Agaricomycetidae</taxon>
        <taxon>Agaricales</taxon>
        <taxon>Agaricineae</taxon>
        <taxon>Strophariaceae</taxon>
        <taxon>Galerina</taxon>
    </lineage>
</organism>
<gene>
    <name evidence="2" type="ORF">GALMADRAFT_828569</name>
</gene>
<dbReference type="EMBL" id="KL142369">
    <property type="protein sequence ID" value="KDR82529.1"/>
    <property type="molecule type" value="Genomic_DNA"/>
</dbReference>
<dbReference type="AlphaFoldDB" id="A0A067TRK6"/>
<dbReference type="HOGENOM" id="CLU_1885926_0_0_1"/>
<keyword evidence="1" id="KW-1133">Transmembrane helix</keyword>
<keyword evidence="3" id="KW-1185">Reference proteome</keyword>
<name>A0A067TRK6_GALM3</name>
<keyword evidence="1" id="KW-0472">Membrane</keyword>
<evidence type="ECO:0000256" key="1">
    <source>
        <dbReference type="SAM" id="Phobius"/>
    </source>
</evidence>
<feature type="transmembrane region" description="Helical" evidence="1">
    <location>
        <begin position="15"/>
        <end position="34"/>
    </location>
</feature>
<protein>
    <submittedName>
        <fullName evidence="2">Uncharacterized protein</fullName>
    </submittedName>
</protein>
<sequence>MTRNTLALTQARTLLFLQGLHVLMHLYTSGLILISMDGLSGIRHLWYFEGSTIVRQLPRISTTARDKLLHDRTAKKSSHLTQRRMDSPRLVTELLEERGGRNPQELFIESLENNHQLSNYRVPYNHIPANNTGTG</sequence>
<dbReference type="Proteomes" id="UP000027222">
    <property type="component" value="Unassembled WGS sequence"/>
</dbReference>
<keyword evidence="1" id="KW-0812">Transmembrane</keyword>
<proteinExistence type="predicted"/>
<evidence type="ECO:0000313" key="3">
    <source>
        <dbReference type="Proteomes" id="UP000027222"/>
    </source>
</evidence>
<accession>A0A067TRK6</accession>
<reference evidence="3" key="1">
    <citation type="journal article" date="2014" name="Proc. Natl. Acad. Sci. U.S.A.">
        <title>Extensive sampling of basidiomycete genomes demonstrates inadequacy of the white-rot/brown-rot paradigm for wood decay fungi.</title>
        <authorList>
            <person name="Riley R."/>
            <person name="Salamov A.A."/>
            <person name="Brown D.W."/>
            <person name="Nagy L.G."/>
            <person name="Floudas D."/>
            <person name="Held B.W."/>
            <person name="Levasseur A."/>
            <person name="Lombard V."/>
            <person name="Morin E."/>
            <person name="Otillar R."/>
            <person name="Lindquist E.A."/>
            <person name="Sun H."/>
            <person name="LaButti K.M."/>
            <person name="Schmutz J."/>
            <person name="Jabbour D."/>
            <person name="Luo H."/>
            <person name="Baker S.E."/>
            <person name="Pisabarro A.G."/>
            <person name="Walton J.D."/>
            <person name="Blanchette R.A."/>
            <person name="Henrissat B."/>
            <person name="Martin F."/>
            <person name="Cullen D."/>
            <person name="Hibbett D.S."/>
            <person name="Grigoriev I.V."/>
        </authorList>
    </citation>
    <scope>NUCLEOTIDE SEQUENCE [LARGE SCALE GENOMIC DNA]</scope>
    <source>
        <strain evidence="3">CBS 339.88</strain>
    </source>
</reference>
<evidence type="ECO:0000313" key="2">
    <source>
        <dbReference type="EMBL" id="KDR82529.1"/>
    </source>
</evidence>